<name>A0A0G4EJV0_VITBC</name>
<dbReference type="Proteomes" id="UP000041254">
    <property type="component" value="Unassembled WGS sequence"/>
</dbReference>
<evidence type="ECO:0000313" key="1">
    <source>
        <dbReference type="EMBL" id="CEL96817.1"/>
    </source>
</evidence>
<dbReference type="AlphaFoldDB" id="A0A0G4EJV0"/>
<gene>
    <name evidence="1" type="ORF">Vbra_3853</name>
</gene>
<dbReference type="PANTHER" id="PTHR43796:SF2">
    <property type="entry name" value="CARBOXYNORSPERMIDINE SYNTHASE"/>
    <property type="match status" value="1"/>
</dbReference>
<reference evidence="1 2" key="1">
    <citation type="submission" date="2014-11" db="EMBL/GenBank/DDBJ databases">
        <authorList>
            <person name="Zhu J."/>
            <person name="Qi W."/>
            <person name="Song R."/>
        </authorList>
    </citation>
    <scope>NUCLEOTIDE SEQUENCE [LARGE SCALE GENOMIC DNA]</scope>
</reference>
<proteinExistence type="predicted"/>
<sequence>MSAVPPFIPRVTSTAKVLVIGGTGRVGGSVVRALREMVPQEPPLAGMQPIIVVGGRDRGAFLQTRERLMEQDLAAMMTEGREFSGEGLFGSRGGGDEGGGGFVEGERVQLGGNRPTLKFFEVDATDPSSVAHAIESTSCDLVVHTAGPFQRSTRAAVLEGLLRSGHKCGYVDVCDDYSAAMMAKQMHEEAVSKGVTAILSGGIWPGVSNLMALEAAELLGGVDKVESTEFSFFTAGSGGAGATLISATFLILAEKALAYEKGEAVHYPAGSGIRSVDFGESIGSRKVYRINLLETESCHHVLGVPNTSTYFATAPEFWNDLLRLTTLLPSDILGNRELMYSFSDFSMPVIRAVDAFVGAANAMRVDARDKNGRHAVCLYGHSDLEVCVGEAVASFAIELLLQRITGGPPAVPPGVWLPEETCKNDKALRERIVRRSARTAYQYDSYVVKEGERDGEREERNRFESISRGIMAGR</sequence>
<dbReference type="OMA" id="YWFDMPE"/>
<dbReference type="SUPFAM" id="SSF51735">
    <property type="entry name" value="NAD(P)-binding Rossmann-fold domains"/>
    <property type="match status" value="1"/>
</dbReference>
<protein>
    <recommendedName>
        <fullName evidence="3">Saccharopine dehydrogenase NADP binding domain-containing protein</fullName>
    </recommendedName>
</protein>
<dbReference type="Gene3D" id="3.30.360.10">
    <property type="entry name" value="Dihydrodipicolinate Reductase, domain 2"/>
    <property type="match status" value="1"/>
</dbReference>
<evidence type="ECO:0008006" key="3">
    <source>
        <dbReference type="Google" id="ProtNLM"/>
    </source>
</evidence>
<dbReference type="InParanoid" id="A0A0G4EJV0"/>
<organism evidence="1 2">
    <name type="scientific">Vitrella brassicaformis (strain CCMP3155)</name>
    <dbReference type="NCBI Taxonomy" id="1169540"/>
    <lineage>
        <taxon>Eukaryota</taxon>
        <taxon>Sar</taxon>
        <taxon>Alveolata</taxon>
        <taxon>Colpodellida</taxon>
        <taxon>Vitrellaceae</taxon>
        <taxon>Vitrella</taxon>
    </lineage>
</organism>
<accession>A0A0G4EJV0</accession>
<evidence type="ECO:0000313" key="2">
    <source>
        <dbReference type="Proteomes" id="UP000041254"/>
    </source>
</evidence>
<dbReference type="STRING" id="1169540.A0A0G4EJV0"/>
<dbReference type="VEuPathDB" id="CryptoDB:Vbra_3853"/>
<dbReference type="PANTHER" id="PTHR43796">
    <property type="entry name" value="CARBOXYNORSPERMIDINE SYNTHASE"/>
    <property type="match status" value="1"/>
</dbReference>
<dbReference type="InterPro" id="IPR036291">
    <property type="entry name" value="NAD(P)-bd_dom_sf"/>
</dbReference>
<keyword evidence="2" id="KW-1185">Reference proteome</keyword>
<dbReference type="OrthoDB" id="441240at2759"/>
<dbReference type="Gene3D" id="3.40.50.720">
    <property type="entry name" value="NAD(P)-binding Rossmann-like Domain"/>
    <property type="match status" value="1"/>
</dbReference>
<dbReference type="EMBL" id="CDMY01000247">
    <property type="protein sequence ID" value="CEL96817.1"/>
    <property type="molecule type" value="Genomic_DNA"/>
</dbReference>